<dbReference type="Pfam" id="PF00579">
    <property type="entry name" value="tRNA-synt_1b"/>
    <property type="match status" value="1"/>
</dbReference>
<name>A0A0L0HAD1_SPIPD</name>
<comment type="catalytic activity">
    <reaction evidence="13">
        <text>tRNA(Tyr) + L-tyrosine + ATP = L-tyrosyl-tRNA(Tyr) + AMP + diphosphate + H(+)</text>
        <dbReference type="Rhea" id="RHEA:10220"/>
        <dbReference type="Rhea" id="RHEA-COMP:9706"/>
        <dbReference type="Rhea" id="RHEA-COMP:9707"/>
        <dbReference type="ChEBI" id="CHEBI:15378"/>
        <dbReference type="ChEBI" id="CHEBI:30616"/>
        <dbReference type="ChEBI" id="CHEBI:33019"/>
        <dbReference type="ChEBI" id="CHEBI:58315"/>
        <dbReference type="ChEBI" id="CHEBI:78442"/>
        <dbReference type="ChEBI" id="CHEBI:78536"/>
        <dbReference type="ChEBI" id="CHEBI:456215"/>
        <dbReference type="EC" id="6.1.1.1"/>
    </reaction>
    <physiologicalReaction direction="left-to-right" evidence="13">
        <dbReference type="Rhea" id="RHEA:10221"/>
    </physiologicalReaction>
</comment>
<dbReference type="GO" id="GO:0005524">
    <property type="term" value="F:ATP binding"/>
    <property type="evidence" value="ECO:0007669"/>
    <property type="project" value="UniProtKB-KW"/>
</dbReference>
<dbReference type="STRING" id="645134.A0A0L0HAD1"/>
<dbReference type="NCBIfam" id="NF006330">
    <property type="entry name" value="PRK08560.1"/>
    <property type="match status" value="1"/>
</dbReference>
<evidence type="ECO:0000256" key="13">
    <source>
        <dbReference type="ARBA" id="ARBA00048400"/>
    </source>
</evidence>
<dbReference type="GO" id="GO:0004831">
    <property type="term" value="F:tyrosine-tRNA ligase activity"/>
    <property type="evidence" value="ECO:0007669"/>
    <property type="project" value="UniProtKB-EC"/>
</dbReference>
<dbReference type="OMA" id="RKIHMLA"/>
<dbReference type="GO" id="GO:0006437">
    <property type="term" value="P:tyrosyl-tRNA aminoacylation"/>
    <property type="evidence" value="ECO:0007669"/>
    <property type="project" value="InterPro"/>
</dbReference>
<organism evidence="17 18">
    <name type="scientific">Spizellomyces punctatus (strain DAOM BR117)</name>
    <dbReference type="NCBI Taxonomy" id="645134"/>
    <lineage>
        <taxon>Eukaryota</taxon>
        <taxon>Fungi</taxon>
        <taxon>Fungi incertae sedis</taxon>
        <taxon>Chytridiomycota</taxon>
        <taxon>Chytridiomycota incertae sedis</taxon>
        <taxon>Chytridiomycetes</taxon>
        <taxon>Spizellomycetales</taxon>
        <taxon>Spizellomycetaceae</taxon>
        <taxon>Spizellomyces</taxon>
    </lineage>
</organism>
<dbReference type="eggNOG" id="KOG2144">
    <property type="taxonomic scope" value="Eukaryota"/>
</dbReference>
<evidence type="ECO:0000256" key="1">
    <source>
        <dbReference type="ARBA" id="ARBA00004123"/>
    </source>
</evidence>
<keyword evidence="11 15" id="KW-0030">Aminoacyl-tRNA synthetase</keyword>
<dbReference type="PRINTS" id="PR01040">
    <property type="entry name" value="TRNASYNTHTYR"/>
</dbReference>
<dbReference type="GO" id="GO:0000049">
    <property type="term" value="F:tRNA binding"/>
    <property type="evidence" value="ECO:0007669"/>
    <property type="project" value="UniProtKB-UniRule"/>
</dbReference>
<dbReference type="AlphaFoldDB" id="A0A0L0HAD1"/>
<dbReference type="Proteomes" id="UP000053201">
    <property type="component" value="Unassembled WGS sequence"/>
</dbReference>
<dbReference type="EMBL" id="KQ257462">
    <property type="protein sequence ID" value="KNC97864.1"/>
    <property type="molecule type" value="Genomic_DNA"/>
</dbReference>
<keyword evidence="4" id="KW-0963">Cytoplasm</keyword>
<keyword evidence="5 14" id="KW-0820">tRNA-binding</keyword>
<dbReference type="GO" id="GO:0005634">
    <property type="term" value="C:nucleus"/>
    <property type="evidence" value="ECO:0007669"/>
    <property type="project" value="UniProtKB-SubCell"/>
</dbReference>
<dbReference type="InterPro" id="IPR002547">
    <property type="entry name" value="tRNA-bd_dom"/>
</dbReference>
<dbReference type="FunCoup" id="A0A0L0HAD1">
    <property type="interactions" value="536"/>
</dbReference>
<accession>A0A0L0HAD1</accession>
<dbReference type="InterPro" id="IPR002307">
    <property type="entry name" value="Tyr-tRNA-ligase"/>
</dbReference>
<evidence type="ECO:0000256" key="7">
    <source>
        <dbReference type="ARBA" id="ARBA00022741"/>
    </source>
</evidence>
<dbReference type="InterPro" id="IPR014729">
    <property type="entry name" value="Rossmann-like_a/b/a_fold"/>
</dbReference>
<reference evidence="17 18" key="1">
    <citation type="submission" date="2009-08" db="EMBL/GenBank/DDBJ databases">
        <title>The Genome Sequence of Spizellomyces punctatus strain DAOM BR117.</title>
        <authorList>
            <consortium name="The Broad Institute Genome Sequencing Platform"/>
            <person name="Russ C."/>
            <person name="Cuomo C."/>
            <person name="Shea T."/>
            <person name="Young S.K."/>
            <person name="Zeng Q."/>
            <person name="Koehrsen M."/>
            <person name="Haas B."/>
            <person name="Borodovsky M."/>
            <person name="Guigo R."/>
            <person name="Alvarado L."/>
            <person name="Berlin A."/>
            <person name="Bochicchio J."/>
            <person name="Borenstein D."/>
            <person name="Chapman S."/>
            <person name="Chen Z."/>
            <person name="Engels R."/>
            <person name="Freedman E."/>
            <person name="Gellesch M."/>
            <person name="Goldberg J."/>
            <person name="Griggs A."/>
            <person name="Gujja S."/>
            <person name="Heiman D."/>
            <person name="Hepburn T."/>
            <person name="Howarth C."/>
            <person name="Jen D."/>
            <person name="Larson L."/>
            <person name="Lewis B."/>
            <person name="Mehta T."/>
            <person name="Park D."/>
            <person name="Pearson M."/>
            <person name="Roberts A."/>
            <person name="Saif S."/>
            <person name="Shenoy N."/>
            <person name="Sisk P."/>
            <person name="Stolte C."/>
            <person name="Sykes S."/>
            <person name="Thomson T."/>
            <person name="Walk T."/>
            <person name="White J."/>
            <person name="Yandava C."/>
            <person name="Burger G."/>
            <person name="Gray M.W."/>
            <person name="Holland P.W.H."/>
            <person name="King N."/>
            <person name="Lang F.B.F."/>
            <person name="Roger A.J."/>
            <person name="Ruiz-Trillo I."/>
            <person name="Lander E."/>
            <person name="Nusbaum C."/>
        </authorList>
    </citation>
    <scope>NUCLEOTIDE SEQUENCE [LARGE SCALE GENOMIC DNA]</scope>
    <source>
        <strain evidence="17 18">DAOM BR117</strain>
    </source>
</reference>
<dbReference type="CDD" id="cd00805">
    <property type="entry name" value="TyrRS_core"/>
    <property type="match status" value="1"/>
</dbReference>
<keyword evidence="6 15" id="KW-0436">Ligase</keyword>
<sequence length="533" mass="58800">MTAMTPEEKFELINRNLQEVLGADQIKQILAQRDLNLYWGTAPTGKPHIGYFVPMTKIADFLKAGCHVTILFANLHAYLDNMKAPWDQLELRTKYYEATIKAMLTSIGVPLDKLKFVVGTSYQLSQEYSLDVYKMLAITTEHDAKKAGAEVVKQAASPLMSALVYPLLQALDEEYLKVDAQFGGVDQRKIFTFAEKYMPNLGYKKRAHLMNPMVAGLRGSKMSASDPDSKVDLLDDAKTVARKIKKAFCEEGNVDDNPLLEFLKVVVFPARSLTDPTYKFVVKRPEKFGGDIVFDSYQQIEDAFREKKLHPVDLKTGTADAINALLEPIRTTFKDEALIQLSKDAYGDAQAAAKQIKKPVQNSAEPDVENISKLDIRVGRIVDIKLHPDAESLYVEQIDLGEPTGPRTIVSGLAKHIPLSELQNRTVLVLTNLKPSKLRGIESNGMVLAASTSDNTTVELLDPPSEASVGDHVSFEGFDYAPVPILNPKKDVWKKCAGEMKVDGSGVAVFRNVPFVVGGGAVKARSLKDALIG</sequence>
<comment type="similarity">
    <text evidence="3 15">Belongs to the class-I aminoacyl-tRNA synthetase family.</text>
</comment>
<evidence type="ECO:0000256" key="8">
    <source>
        <dbReference type="ARBA" id="ARBA00022840"/>
    </source>
</evidence>
<keyword evidence="9 14" id="KW-0694">RNA-binding</keyword>
<dbReference type="InterPro" id="IPR012340">
    <property type="entry name" value="NA-bd_OB-fold"/>
</dbReference>
<evidence type="ECO:0000256" key="12">
    <source>
        <dbReference type="ARBA" id="ARBA00023242"/>
    </source>
</evidence>
<evidence type="ECO:0000313" key="17">
    <source>
        <dbReference type="EMBL" id="KNC97864.1"/>
    </source>
</evidence>
<dbReference type="InterPro" id="IPR050489">
    <property type="entry name" value="Tyr-tRNA_synthase"/>
</dbReference>
<evidence type="ECO:0000256" key="3">
    <source>
        <dbReference type="ARBA" id="ARBA00005594"/>
    </source>
</evidence>
<protein>
    <recommendedName>
        <fullName evidence="15">Tyrosine--tRNA ligase</fullName>
        <ecNumber evidence="15">6.1.1.1</ecNumber>
    </recommendedName>
    <alternativeName>
        <fullName evidence="15">Tyrosyl-tRNA synthetase</fullName>
    </alternativeName>
</protein>
<gene>
    <name evidence="17" type="ORF">SPPG_06858</name>
</gene>
<dbReference type="RefSeq" id="XP_016605904.1">
    <property type="nucleotide sequence ID" value="XM_016755052.1"/>
</dbReference>
<dbReference type="GO" id="GO:0006950">
    <property type="term" value="P:response to stress"/>
    <property type="evidence" value="ECO:0007669"/>
    <property type="project" value="UniProtKB-ARBA"/>
</dbReference>
<dbReference type="OrthoDB" id="197206at2759"/>
<dbReference type="GO" id="GO:0005737">
    <property type="term" value="C:cytoplasm"/>
    <property type="evidence" value="ECO:0007669"/>
    <property type="project" value="UniProtKB-SubCell"/>
</dbReference>
<keyword evidence="18" id="KW-1185">Reference proteome</keyword>
<dbReference type="Gene3D" id="3.40.50.620">
    <property type="entry name" value="HUPs"/>
    <property type="match status" value="1"/>
</dbReference>
<evidence type="ECO:0000313" key="18">
    <source>
        <dbReference type="Proteomes" id="UP000053201"/>
    </source>
</evidence>
<evidence type="ECO:0000256" key="5">
    <source>
        <dbReference type="ARBA" id="ARBA00022555"/>
    </source>
</evidence>
<dbReference type="EC" id="6.1.1.1" evidence="15"/>
<evidence type="ECO:0000256" key="11">
    <source>
        <dbReference type="ARBA" id="ARBA00023146"/>
    </source>
</evidence>
<evidence type="ECO:0000256" key="9">
    <source>
        <dbReference type="ARBA" id="ARBA00022884"/>
    </source>
</evidence>
<proteinExistence type="inferred from homology"/>
<feature type="domain" description="TRNA-binding" evidence="16">
    <location>
        <begin position="370"/>
        <end position="474"/>
    </location>
</feature>
<dbReference type="Gene3D" id="1.10.240.10">
    <property type="entry name" value="Tyrosyl-Transfer RNA Synthetase"/>
    <property type="match status" value="1"/>
</dbReference>
<dbReference type="NCBIfam" id="TIGR00234">
    <property type="entry name" value="tyrS"/>
    <property type="match status" value="1"/>
</dbReference>
<dbReference type="SUPFAM" id="SSF52374">
    <property type="entry name" value="Nucleotidylyl transferase"/>
    <property type="match status" value="1"/>
</dbReference>
<dbReference type="PROSITE" id="PS50886">
    <property type="entry name" value="TRBD"/>
    <property type="match status" value="1"/>
</dbReference>
<dbReference type="GeneID" id="27690130"/>
<keyword evidence="12" id="KW-0539">Nucleus</keyword>
<dbReference type="VEuPathDB" id="FungiDB:SPPG_06858"/>
<keyword evidence="8 15" id="KW-0067">ATP-binding</keyword>
<evidence type="ECO:0000256" key="15">
    <source>
        <dbReference type="RuleBase" id="RU361234"/>
    </source>
</evidence>
<evidence type="ECO:0000256" key="14">
    <source>
        <dbReference type="PROSITE-ProRule" id="PRU00209"/>
    </source>
</evidence>
<evidence type="ECO:0000256" key="4">
    <source>
        <dbReference type="ARBA" id="ARBA00022490"/>
    </source>
</evidence>
<evidence type="ECO:0000259" key="16">
    <source>
        <dbReference type="PROSITE" id="PS50886"/>
    </source>
</evidence>
<dbReference type="FunFam" id="3.40.50.620:FF:000040">
    <property type="entry name" value="Tyrosine--tRNA ligase"/>
    <property type="match status" value="1"/>
</dbReference>
<keyword evidence="10 15" id="KW-0648">Protein biosynthesis</keyword>
<dbReference type="SUPFAM" id="SSF50249">
    <property type="entry name" value="Nucleic acid-binding proteins"/>
    <property type="match status" value="1"/>
</dbReference>
<dbReference type="InParanoid" id="A0A0L0HAD1"/>
<comment type="subcellular location">
    <subcellularLocation>
        <location evidence="2">Cytoplasm</location>
    </subcellularLocation>
    <subcellularLocation>
        <location evidence="1">Nucleus</location>
    </subcellularLocation>
</comment>
<dbReference type="CDD" id="cd02799">
    <property type="entry name" value="tRNA_bind_EMAP-II_like"/>
    <property type="match status" value="1"/>
</dbReference>
<evidence type="ECO:0000256" key="6">
    <source>
        <dbReference type="ARBA" id="ARBA00022598"/>
    </source>
</evidence>
<dbReference type="Pfam" id="PF01588">
    <property type="entry name" value="tRNA_bind"/>
    <property type="match status" value="1"/>
</dbReference>
<keyword evidence="7 15" id="KW-0547">Nucleotide-binding</keyword>
<dbReference type="eggNOG" id="KOG2241">
    <property type="taxonomic scope" value="Eukaryota"/>
</dbReference>
<evidence type="ECO:0000256" key="2">
    <source>
        <dbReference type="ARBA" id="ARBA00004496"/>
    </source>
</evidence>
<dbReference type="Gene3D" id="2.40.50.140">
    <property type="entry name" value="Nucleic acid-binding proteins"/>
    <property type="match status" value="1"/>
</dbReference>
<dbReference type="PANTHER" id="PTHR46264:SF4">
    <property type="entry name" value="TYROSINE--TRNA LIGASE, CYTOPLASMIC"/>
    <property type="match status" value="1"/>
</dbReference>
<dbReference type="FunFam" id="2.40.50.140:FF:000047">
    <property type="entry name" value="tyrosine--tRNA ligase, cytoplasmic isoform X2"/>
    <property type="match status" value="1"/>
</dbReference>
<dbReference type="PANTHER" id="PTHR46264">
    <property type="entry name" value="TYROSINE-TRNA LIGASE"/>
    <property type="match status" value="1"/>
</dbReference>
<evidence type="ECO:0000256" key="10">
    <source>
        <dbReference type="ARBA" id="ARBA00022917"/>
    </source>
</evidence>
<dbReference type="FunFam" id="1.10.240.10:FF:000004">
    <property type="entry name" value="Tyrosine--tRNA ligase"/>
    <property type="match status" value="1"/>
</dbReference>
<dbReference type="InterPro" id="IPR002305">
    <property type="entry name" value="aa-tRNA-synth_Ic"/>
</dbReference>